<evidence type="ECO:0000313" key="13">
    <source>
        <dbReference type="Proteomes" id="UP001150259"/>
    </source>
</evidence>
<dbReference type="PROSITE" id="PS00107">
    <property type="entry name" value="PROTEIN_KINASE_ATP"/>
    <property type="match status" value="1"/>
</dbReference>
<evidence type="ECO:0000256" key="5">
    <source>
        <dbReference type="ARBA" id="ARBA00022777"/>
    </source>
</evidence>
<dbReference type="Gene3D" id="1.10.510.10">
    <property type="entry name" value="Transferase(Phosphotransferase) domain 1"/>
    <property type="match status" value="1"/>
</dbReference>
<keyword evidence="3" id="KW-0808">Transferase</keyword>
<evidence type="ECO:0000259" key="11">
    <source>
        <dbReference type="PROSITE" id="PS50011"/>
    </source>
</evidence>
<dbReference type="PROSITE" id="PS50011">
    <property type="entry name" value="PROTEIN_KINASE_DOM"/>
    <property type="match status" value="1"/>
</dbReference>
<keyword evidence="5 12" id="KW-0418">Kinase</keyword>
<evidence type="ECO:0000256" key="4">
    <source>
        <dbReference type="ARBA" id="ARBA00022741"/>
    </source>
</evidence>
<dbReference type="SUPFAM" id="SSF56112">
    <property type="entry name" value="Protein kinase-like (PK-like)"/>
    <property type="match status" value="1"/>
</dbReference>
<keyword evidence="10" id="KW-0812">Transmembrane</keyword>
<dbReference type="Gene3D" id="3.30.200.20">
    <property type="entry name" value="Phosphorylase Kinase, domain 1"/>
    <property type="match status" value="1"/>
</dbReference>
<keyword evidence="6 7" id="KW-0067">ATP-binding</keyword>
<dbReference type="PANTHER" id="PTHR43289">
    <property type="entry name" value="MITOGEN-ACTIVATED PROTEIN KINASE KINASE KINASE 20-RELATED"/>
    <property type="match status" value="1"/>
</dbReference>
<feature type="transmembrane region" description="Helical" evidence="10">
    <location>
        <begin position="310"/>
        <end position="332"/>
    </location>
</feature>
<dbReference type="EC" id="2.7.11.1" evidence="1"/>
<evidence type="ECO:0000256" key="2">
    <source>
        <dbReference type="ARBA" id="ARBA00022527"/>
    </source>
</evidence>
<keyword evidence="10" id="KW-1133">Transmembrane helix</keyword>
<dbReference type="PROSITE" id="PS00108">
    <property type="entry name" value="PROTEIN_KINASE_ST"/>
    <property type="match status" value="1"/>
</dbReference>
<dbReference type="RefSeq" id="WP_272461894.1">
    <property type="nucleotide sequence ID" value="NZ_JAPFQL010000031.1"/>
</dbReference>
<dbReference type="InterPro" id="IPR011009">
    <property type="entry name" value="Kinase-like_dom_sf"/>
</dbReference>
<comment type="caution">
    <text evidence="12">The sequence shown here is derived from an EMBL/GenBank/DDBJ whole genome shotgun (WGS) entry which is preliminary data.</text>
</comment>
<feature type="coiled-coil region" evidence="8">
    <location>
        <begin position="408"/>
        <end position="447"/>
    </location>
</feature>
<sequence>MEAGHILAGRYVVDRAIGAGGMGQVFAGTDRVLQRAVAIKVCPFAPDDTVGFERFRREAQAAASLSHPNVVLIHDAGADGSLAYIVMELLPGPDLARHVADRGALPEAQAVTIATQVAAGLAAAHEVGIVHRDIKPANIVFDGSGSVRVVDFGIARLEEASGLTGAHTVLGSAPYLAPEQAAGRAVDARADLYALGCVLMTMLTGHPPFDGDQALAIAHQHLSADPPRVSDRRPTVDPGLDRLVAELLAKDPAARPSSAREVVERLRRLAAIPRLSAAGDLAATRVLPVTDATVPMATPRHGSPRPSRRSAWPVVAALLLLAVVAGVFWLSWGGPDEPPATATATAPTSQRSVPSPTTPTPTEVRGSEPPAPPVAGEGPRAAAARAVEAVRGVISTVETFGGLEEKAADDLGKRLDDLAKQLARDNEDQLGKKFDDLEKRLEDLADKGDLSETGHDMISAALEALEGLI</sequence>
<dbReference type="InterPro" id="IPR054470">
    <property type="entry name" value="FIMAH_dom"/>
</dbReference>
<evidence type="ECO:0000256" key="3">
    <source>
        <dbReference type="ARBA" id="ARBA00022679"/>
    </source>
</evidence>
<evidence type="ECO:0000256" key="7">
    <source>
        <dbReference type="PROSITE-ProRule" id="PRU10141"/>
    </source>
</evidence>
<proteinExistence type="predicted"/>
<dbReference type="Proteomes" id="UP001150259">
    <property type="component" value="Unassembled WGS sequence"/>
</dbReference>
<reference evidence="12 13" key="1">
    <citation type="submission" date="2022-11" db="EMBL/GenBank/DDBJ databases">
        <title>Anaerobic phenanthrene biodegradation by a DNRA strain PheN6.</title>
        <authorList>
            <person name="Zhang Z."/>
        </authorList>
    </citation>
    <scope>NUCLEOTIDE SEQUENCE [LARGE SCALE GENOMIC DNA]</scope>
    <source>
        <strain evidence="12 13">PheN6</strain>
    </source>
</reference>
<gene>
    <name evidence="12" type="ORF">OO014_08610</name>
</gene>
<dbReference type="InterPro" id="IPR008271">
    <property type="entry name" value="Ser/Thr_kinase_AS"/>
</dbReference>
<evidence type="ECO:0000256" key="8">
    <source>
        <dbReference type="SAM" id="Coils"/>
    </source>
</evidence>
<feature type="region of interest" description="Disordered" evidence="9">
    <location>
        <begin position="339"/>
        <end position="381"/>
    </location>
</feature>
<feature type="binding site" evidence="7">
    <location>
        <position position="40"/>
    </location>
    <ligand>
        <name>ATP</name>
        <dbReference type="ChEBI" id="CHEBI:30616"/>
    </ligand>
</feature>
<evidence type="ECO:0000256" key="1">
    <source>
        <dbReference type="ARBA" id="ARBA00012513"/>
    </source>
</evidence>
<keyword evidence="13" id="KW-1185">Reference proteome</keyword>
<dbReference type="InterPro" id="IPR000719">
    <property type="entry name" value="Prot_kinase_dom"/>
</dbReference>
<name>A0ABT5GHC1_9MICO</name>
<dbReference type="Pfam" id="PF22888">
    <property type="entry name" value="FIMAH"/>
    <property type="match status" value="1"/>
</dbReference>
<evidence type="ECO:0000256" key="6">
    <source>
        <dbReference type="ARBA" id="ARBA00022840"/>
    </source>
</evidence>
<keyword evidence="8" id="KW-0175">Coiled coil</keyword>
<organism evidence="12 13">
    <name type="scientific">Intrasporangium calvum</name>
    <dbReference type="NCBI Taxonomy" id="53358"/>
    <lineage>
        <taxon>Bacteria</taxon>
        <taxon>Bacillati</taxon>
        <taxon>Actinomycetota</taxon>
        <taxon>Actinomycetes</taxon>
        <taxon>Micrococcales</taxon>
        <taxon>Intrasporangiaceae</taxon>
        <taxon>Intrasporangium</taxon>
    </lineage>
</organism>
<evidence type="ECO:0000256" key="10">
    <source>
        <dbReference type="SAM" id="Phobius"/>
    </source>
</evidence>
<keyword evidence="10" id="KW-0472">Membrane</keyword>
<keyword evidence="2" id="KW-0723">Serine/threonine-protein kinase</keyword>
<feature type="compositionally biased region" description="Low complexity" evidence="9">
    <location>
        <begin position="339"/>
        <end position="355"/>
    </location>
</feature>
<protein>
    <recommendedName>
        <fullName evidence="1">non-specific serine/threonine protein kinase</fullName>
        <ecNumber evidence="1">2.7.11.1</ecNumber>
    </recommendedName>
</protein>
<dbReference type="CDD" id="cd14014">
    <property type="entry name" value="STKc_PknB_like"/>
    <property type="match status" value="1"/>
</dbReference>
<dbReference type="SMART" id="SM00220">
    <property type="entry name" value="S_TKc"/>
    <property type="match status" value="1"/>
</dbReference>
<evidence type="ECO:0000256" key="9">
    <source>
        <dbReference type="SAM" id="MobiDB-lite"/>
    </source>
</evidence>
<dbReference type="GO" id="GO:0016301">
    <property type="term" value="F:kinase activity"/>
    <property type="evidence" value="ECO:0007669"/>
    <property type="project" value="UniProtKB-KW"/>
</dbReference>
<dbReference type="EMBL" id="JAPFQL010000031">
    <property type="protein sequence ID" value="MDC5697316.1"/>
    <property type="molecule type" value="Genomic_DNA"/>
</dbReference>
<feature type="domain" description="Protein kinase" evidence="11">
    <location>
        <begin position="11"/>
        <end position="275"/>
    </location>
</feature>
<dbReference type="InterPro" id="IPR017441">
    <property type="entry name" value="Protein_kinase_ATP_BS"/>
</dbReference>
<evidence type="ECO:0000313" key="12">
    <source>
        <dbReference type="EMBL" id="MDC5697316.1"/>
    </source>
</evidence>
<dbReference type="PANTHER" id="PTHR43289:SF6">
    <property type="entry name" value="SERINE_THREONINE-PROTEIN KINASE NEKL-3"/>
    <property type="match status" value="1"/>
</dbReference>
<keyword evidence="4 7" id="KW-0547">Nucleotide-binding</keyword>
<dbReference type="Pfam" id="PF00069">
    <property type="entry name" value="Pkinase"/>
    <property type="match status" value="1"/>
</dbReference>
<accession>A0ABT5GHC1</accession>